<dbReference type="InterPro" id="IPR050814">
    <property type="entry name" value="Myo-inositol_Transporter"/>
</dbReference>
<dbReference type="InterPro" id="IPR005829">
    <property type="entry name" value="Sugar_transporter_CS"/>
</dbReference>
<feature type="transmembrane region" description="Helical" evidence="7">
    <location>
        <begin position="285"/>
        <end position="304"/>
    </location>
</feature>
<dbReference type="GO" id="GO:0022857">
    <property type="term" value="F:transmembrane transporter activity"/>
    <property type="evidence" value="ECO:0007669"/>
    <property type="project" value="InterPro"/>
</dbReference>
<evidence type="ECO:0000256" key="3">
    <source>
        <dbReference type="ARBA" id="ARBA00022448"/>
    </source>
</evidence>
<dbReference type="PROSITE" id="PS50850">
    <property type="entry name" value="MFS"/>
    <property type="match status" value="1"/>
</dbReference>
<name>A0A7Y0U157_9ACTO</name>
<feature type="transmembrane region" description="Helical" evidence="7">
    <location>
        <begin position="21"/>
        <end position="43"/>
    </location>
</feature>
<feature type="transmembrane region" description="Helical" evidence="7">
    <location>
        <begin position="146"/>
        <end position="168"/>
    </location>
</feature>
<evidence type="ECO:0000259" key="8">
    <source>
        <dbReference type="PROSITE" id="PS50850"/>
    </source>
</evidence>
<gene>
    <name evidence="9" type="ORF">HHJ78_05705</name>
</gene>
<accession>A0A7Y0U157</accession>
<comment type="subcellular location">
    <subcellularLocation>
        <location evidence="1">Cell membrane</location>
        <topology evidence="1">Multi-pass membrane protein</topology>
    </subcellularLocation>
</comment>
<dbReference type="Gene3D" id="1.20.1250.20">
    <property type="entry name" value="MFS general substrate transporter like domains"/>
    <property type="match status" value="1"/>
</dbReference>
<evidence type="ECO:0000256" key="6">
    <source>
        <dbReference type="ARBA" id="ARBA00023136"/>
    </source>
</evidence>
<evidence type="ECO:0000256" key="4">
    <source>
        <dbReference type="ARBA" id="ARBA00022692"/>
    </source>
</evidence>
<dbReference type="PANTHER" id="PTHR48020:SF12">
    <property type="entry name" value="PROTON MYO-INOSITOL COTRANSPORTER"/>
    <property type="match status" value="1"/>
</dbReference>
<evidence type="ECO:0000256" key="1">
    <source>
        <dbReference type="ARBA" id="ARBA00004651"/>
    </source>
</evidence>
<dbReference type="PROSITE" id="PS00216">
    <property type="entry name" value="SUGAR_TRANSPORT_1"/>
    <property type="match status" value="1"/>
</dbReference>
<comment type="similarity">
    <text evidence="2">Belongs to the major facilitator superfamily. Sugar transporter (TC 2.A.1.1) family.</text>
</comment>
<keyword evidence="6 7" id="KW-0472">Membrane</keyword>
<feature type="transmembrane region" description="Helical" evidence="7">
    <location>
        <begin position="112"/>
        <end position="134"/>
    </location>
</feature>
<reference evidence="9 10" key="1">
    <citation type="submission" date="2020-04" db="EMBL/GenBank/DDBJ databases">
        <title>Antimicrobial susceptibility and clonality of vaginal-derived multi-drug resistant Mobiluncus isolates in China.</title>
        <authorList>
            <person name="Zhang X."/>
        </authorList>
    </citation>
    <scope>NUCLEOTIDE SEQUENCE [LARGE SCALE GENOMIC DNA]</scope>
    <source>
        <strain evidence="9 10">13</strain>
    </source>
</reference>
<proteinExistence type="inferred from homology"/>
<dbReference type="GO" id="GO:0005886">
    <property type="term" value="C:plasma membrane"/>
    <property type="evidence" value="ECO:0007669"/>
    <property type="project" value="UniProtKB-SubCell"/>
</dbReference>
<organism evidence="9 10">
    <name type="scientific">Mobiluncus mulieris</name>
    <dbReference type="NCBI Taxonomy" id="2052"/>
    <lineage>
        <taxon>Bacteria</taxon>
        <taxon>Bacillati</taxon>
        <taxon>Actinomycetota</taxon>
        <taxon>Actinomycetes</taxon>
        <taxon>Actinomycetales</taxon>
        <taxon>Actinomycetaceae</taxon>
        <taxon>Mobiluncus</taxon>
    </lineage>
</organism>
<dbReference type="Pfam" id="PF00083">
    <property type="entry name" value="Sugar_tr"/>
    <property type="match status" value="1"/>
</dbReference>
<keyword evidence="5 7" id="KW-1133">Transmembrane helix</keyword>
<comment type="caution">
    <text evidence="9">The sequence shown here is derived from an EMBL/GenBank/DDBJ whole genome shotgun (WGS) entry which is preliminary data.</text>
</comment>
<feature type="transmembrane region" description="Helical" evidence="7">
    <location>
        <begin position="404"/>
        <end position="423"/>
    </location>
</feature>
<keyword evidence="4 7" id="KW-0812">Transmembrane</keyword>
<dbReference type="InterPro" id="IPR020846">
    <property type="entry name" value="MFS_dom"/>
</dbReference>
<evidence type="ECO:0000256" key="7">
    <source>
        <dbReference type="SAM" id="Phobius"/>
    </source>
</evidence>
<dbReference type="AlphaFoldDB" id="A0A7Y0U157"/>
<evidence type="ECO:0000256" key="2">
    <source>
        <dbReference type="ARBA" id="ARBA00010992"/>
    </source>
</evidence>
<dbReference type="InterPro" id="IPR005828">
    <property type="entry name" value="MFS_sugar_transport-like"/>
</dbReference>
<evidence type="ECO:0000256" key="5">
    <source>
        <dbReference type="ARBA" id="ARBA00022989"/>
    </source>
</evidence>
<protein>
    <submittedName>
        <fullName evidence="9">MFS transporter</fullName>
    </submittedName>
</protein>
<dbReference type="EMBL" id="JABCUR010000004">
    <property type="protein sequence ID" value="NMW65033.1"/>
    <property type="molecule type" value="Genomic_DNA"/>
</dbReference>
<dbReference type="SUPFAM" id="SSF103473">
    <property type="entry name" value="MFS general substrate transporter"/>
    <property type="match status" value="1"/>
</dbReference>
<dbReference type="InterPro" id="IPR036259">
    <property type="entry name" value="MFS_trans_sf"/>
</dbReference>
<keyword evidence="3" id="KW-0813">Transport</keyword>
<feature type="transmembrane region" description="Helical" evidence="7">
    <location>
        <begin position="247"/>
        <end position="265"/>
    </location>
</feature>
<dbReference type="Proteomes" id="UP000578252">
    <property type="component" value="Unassembled WGS sequence"/>
</dbReference>
<feature type="transmembrane region" description="Helical" evidence="7">
    <location>
        <begin position="372"/>
        <end position="392"/>
    </location>
</feature>
<feature type="transmembrane region" description="Helical" evidence="7">
    <location>
        <begin position="313"/>
        <end position="331"/>
    </location>
</feature>
<evidence type="ECO:0000313" key="9">
    <source>
        <dbReference type="EMBL" id="NMW65033.1"/>
    </source>
</evidence>
<feature type="transmembrane region" description="Helical" evidence="7">
    <location>
        <begin position="55"/>
        <end position="76"/>
    </location>
</feature>
<feature type="domain" description="Major facilitator superfamily (MFS) profile" evidence="8">
    <location>
        <begin position="21"/>
        <end position="427"/>
    </location>
</feature>
<feature type="transmembrane region" description="Helical" evidence="7">
    <location>
        <begin position="174"/>
        <end position="195"/>
    </location>
</feature>
<sequence>MTAESIQSIDDMGMSPFLKRVTIFSSGGPFLEGYVLAIVGVALVPIAEELKIDSWWSGMIGVASLIGLMFGATLGGWLTDLVGRKKMFVLDVLIIILLSVLCMFITSPHQLFVLRLLLGVAVGADYPIATSMIIEFTPLRYRAISMGFIAAVWYLGANVAYLAGYFFVETPNGWRWMLGSSVIPCVIILFGRWFIPESPRWLMSKGRVEESEAIVHQFYGQNIVLGDEPIEKTKVSKIFQGTYVKRILFVGVIWLCQAIPMYAIYTYGPVILTKLGLGEGRPSLIGEMIIGTFFLIGTIPAMFLAEWWGRRPLIIYTFLGMTIAMAALSMLPSPSFVTIFICFGLYALLAGGPGNLQWLYPNELFPTDVRGTAMGFAMAFSRIGTVVSIYVLPSFLEMYGSQAMMMAAAIISAVGLAVSIVWAPETKGLTLAQTSAKEFRG</sequence>
<evidence type="ECO:0000313" key="10">
    <source>
        <dbReference type="Proteomes" id="UP000578252"/>
    </source>
</evidence>
<feature type="transmembrane region" description="Helical" evidence="7">
    <location>
        <begin position="337"/>
        <end position="360"/>
    </location>
</feature>
<feature type="transmembrane region" description="Helical" evidence="7">
    <location>
        <begin position="88"/>
        <end position="106"/>
    </location>
</feature>
<dbReference type="CDD" id="cd17316">
    <property type="entry name" value="MFS_SV2_like"/>
    <property type="match status" value="1"/>
</dbReference>
<dbReference type="RefSeq" id="WP_169771885.1">
    <property type="nucleotide sequence ID" value="NZ_JABCUR010000004.1"/>
</dbReference>
<dbReference type="PANTHER" id="PTHR48020">
    <property type="entry name" value="PROTON MYO-INOSITOL COTRANSPORTER"/>
    <property type="match status" value="1"/>
</dbReference>